<feature type="domain" description="Flagellar M-ring N-terminal" evidence="12">
    <location>
        <begin position="66"/>
        <end position="236"/>
    </location>
</feature>
<keyword evidence="5 11" id="KW-0812">Transmembrane</keyword>
<dbReference type="Pfam" id="PF08345">
    <property type="entry name" value="YscJ_FliF_C"/>
    <property type="match status" value="1"/>
</dbReference>
<keyword evidence="14" id="KW-0966">Cell projection</keyword>
<evidence type="ECO:0000313" key="15">
    <source>
        <dbReference type="Proteomes" id="UP000241167"/>
    </source>
</evidence>
<dbReference type="PANTHER" id="PTHR30046">
    <property type="entry name" value="FLAGELLAR M-RING PROTEIN"/>
    <property type="match status" value="1"/>
</dbReference>
<evidence type="ECO:0000256" key="9">
    <source>
        <dbReference type="PIRNR" id="PIRNR004862"/>
    </source>
</evidence>
<comment type="subcellular location">
    <subcellularLocation>
        <location evidence="1 9">Bacterial flagellum basal body</location>
    </subcellularLocation>
    <subcellularLocation>
        <location evidence="2">Cell membrane</location>
        <topology evidence="2">Multi-pass membrane protein</topology>
    </subcellularLocation>
</comment>
<dbReference type="Gene3D" id="3.30.300.30">
    <property type="match status" value="1"/>
</dbReference>
<evidence type="ECO:0000256" key="1">
    <source>
        <dbReference type="ARBA" id="ARBA00004117"/>
    </source>
</evidence>
<dbReference type="GO" id="GO:0003774">
    <property type="term" value="F:cytoskeletal motor activity"/>
    <property type="evidence" value="ECO:0007669"/>
    <property type="project" value="InterPro"/>
</dbReference>
<proteinExistence type="inferred from homology"/>
<evidence type="ECO:0000259" key="13">
    <source>
        <dbReference type="Pfam" id="PF08345"/>
    </source>
</evidence>
<keyword evidence="14" id="KW-0969">Cilium</keyword>
<evidence type="ECO:0000256" key="11">
    <source>
        <dbReference type="SAM" id="Phobius"/>
    </source>
</evidence>
<dbReference type="GO" id="GO:0005886">
    <property type="term" value="C:plasma membrane"/>
    <property type="evidence" value="ECO:0007669"/>
    <property type="project" value="UniProtKB-SubCell"/>
</dbReference>
<evidence type="ECO:0000256" key="4">
    <source>
        <dbReference type="ARBA" id="ARBA00022475"/>
    </source>
</evidence>
<evidence type="ECO:0000256" key="10">
    <source>
        <dbReference type="SAM" id="MobiDB-lite"/>
    </source>
</evidence>
<keyword evidence="14" id="KW-0282">Flagellum</keyword>
<feature type="region of interest" description="Disordered" evidence="10">
    <location>
        <begin position="290"/>
        <end position="335"/>
    </location>
</feature>
<dbReference type="InterPro" id="IPR000067">
    <property type="entry name" value="FlgMring_FliF"/>
</dbReference>
<feature type="transmembrane region" description="Helical" evidence="11">
    <location>
        <begin position="42"/>
        <end position="61"/>
    </location>
</feature>
<gene>
    <name evidence="14" type="primary">fliF</name>
    <name evidence="14" type="ORF">C7I55_13855</name>
</gene>
<dbReference type="AlphaFoldDB" id="A0A2P7QNX6"/>
<feature type="domain" description="Flagellar M-ring C-terminal" evidence="13">
    <location>
        <begin position="269"/>
        <end position="439"/>
    </location>
</feature>
<dbReference type="InterPro" id="IPR043427">
    <property type="entry name" value="YscJ/FliF"/>
</dbReference>
<sequence>MSTDLTASRALAPTGAKASPFIANTIAQFRGFAAQPAVAKSLPALGLVALIAIAALIWMAVSAAPQRDLMRGLADEEKGAVVEALKSGGIAYGLDKTSGTITVSEDEYHQAKMLLAAQGLPKSAPDGAQAIADLPLGSSRAVEGERLRSARELDLARTIEAIDTVETARVHLAVEAPSAFLRERSKPAASVMLTLTSGRSLSDQQVQAIVHLVASSVPGMSPDGVSVADQNGQLLSNRNDGGVSSETERQVAVQAKIEERYRQALETLLTPIVGAGNFTAQVHAEVDFSETQATREGFPKEASTVRSEEGATTVDAAEPTAGGIPGALSNQPPTAAEVTAAPNGAITPIAPGAPDPANAAGTKREENYNRSYAVGREVSVTRQQIGQVKRLSVAVALKNPDGAAPRSAQEVAALEKLVKGAVGFNGGRGDMVALTARAFAPSATDAPAWWEAGWVAMAARNVTALAVVLLFVFGIGKPLLKRSNAALARRAEAQAAGRNAVRGEIADAIAERAQRDPDTKVTLEMIEAARSYEARAALIRNFVRQDPARAALVVRDLIRADGKDGDHRHG</sequence>
<dbReference type="PANTHER" id="PTHR30046:SF0">
    <property type="entry name" value="FLAGELLAR M-RING PROTEIN"/>
    <property type="match status" value="1"/>
</dbReference>
<accession>A0A2P7QNX6</accession>
<comment type="caution">
    <text evidence="14">The sequence shown here is derived from an EMBL/GenBank/DDBJ whole genome shotgun (WGS) entry which is preliminary data.</text>
</comment>
<name>A0A2P7QNX6_9SPHN</name>
<evidence type="ECO:0000256" key="6">
    <source>
        <dbReference type="ARBA" id="ARBA00022989"/>
    </source>
</evidence>
<comment type="similarity">
    <text evidence="3 9">Belongs to the FliF family.</text>
</comment>
<evidence type="ECO:0000256" key="7">
    <source>
        <dbReference type="ARBA" id="ARBA00023136"/>
    </source>
</evidence>
<evidence type="ECO:0000256" key="2">
    <source>
        <dbReference type="ARBA" id="ARBA00004651"/>
    </source>
</evidence>
<organism evidence="14 15">
    <name type="scientific">Allosphingosinicella deserti</name>
    <dbReference type="NCBI Taxonomy" id="2116704"/>
    <lineage>
        <taxon>Bacteria</taxon>
        <taxon>Pseudomonadati</taxon>
        <taxon>Pseudomonadota</taxon>
        <taxon>Alphaproteobacteria</taxon>
        <taxon>Sphingomonadales</taxon>
        <taxon>Sphingomonadaceae</taxon>
        <taxon>Allosphingosinicella</taxon>
    </lineage>
</organism>
<evidence type="ECO:0000256" key="8">
    <source>
        <dbReference type="ARBA" id="ARBA00023143"/>
    </source>
</evidence>
<dbReference type="NCBIfam" id="TIGR00206">
    <property type="entry name" value="fliF"/>
    <property type="match status" value="1"/>
</dbReference>
<dbReference type="GO" id="GO:0009431">
    <property type="term" value="C:bacterial-type flagellum basal body, MS ring"/>
    <property type="evidence" value="ECO:0007669"/>
    <property type="project" value="InterPro"/>
</dbReference>
<evidence type="ECO:0000256" key="3">
    <source>
        <dbReference type="ARBA" id="ARBA00007971"/>
    </source>
</evidence>
<evidence type="ECO:0000259" key="12">
    <source>
        <dbReference type="Pfam" id="PF01514"/>
    </source>
</evidence>
<dbReference type="RefSeq" id="WP_106513568.1">
    <property type="nucleotide sequence ID" value="NZ_PXYI01000004.1"/>
</dbReference>
<evidence type="ECO:0000256" key="5">
    <source>
        <dbReference type="ARBA" id="ARBA00022692"/>
    </source>
</evidence>
<evidence type="ECO:0000313" key="14">
    <source>
        <dbReference type="EMBL" id="PSJ39673.1"/>
    </source>
</evidence>
<keyword evidence="8 9" id="KW-0975">Bacterial flagellum</keyword>
<comment type="function">
    <text evidence="9">The M ring may be actively involved in energy transduction.</text>
</comment>
<keyword evidence="15" id="KW-1185">Reference proteome</keyword>
<dbReference type="Pfam" id="PF01514">
    <property type="entry name" value="YscJ_FliF"/>
    <property type="match status" value="1"/>
</dbReference>
<keyword evidence="4" id="KW-1003">Cell membrane</keyword>
<dbReference type="Proteomes" id="UP000241167">
    <property type="component" value="Unassembled WGS sequence"/>
</dbReference>
<dbReference type="InterPro" id="IPR013556">
    <property type="entry name" value="Flag_M-ring_C"/>
</dbReference>
<dbReference type="OrthoDB" id="9807026at2"/>
<dbReference type="PIRSF" id="PIRSF004862">
    <property type="entry name" value="FliF"/>
    <property type="match status" value="1"/>
</dbReference>
<dbReference type="PRINTS" id="PR01009">
    <property type="entry name" value="FLGMRINGFLIF"/>
</dbReference>
<protein>
    <recommendedName>
        <fullName evidence="9">Flagellar M-ring protein</fullName>
    </recommendedName>
</protein>
<dbReference type="EMBL" id="PXYI01000004">
    <property type="protein sequence ID" value="PSJ39673.1"/>
    <property type="molecule type" value="Genomic_DNA"/>
</dbReference>
<dbReference type="GO" id="GO:0071973">
    <property type="term" value="P:bacterial-type flagellum-dependent cell motility"/>
    <property type="evidence" value="ECO:0007669"/>
    <property type="project" value="InterPro"/>
</dbReference>
<keyword evidence="6 11" id="KW-1133">Transmembrane helix</keyword>
<dbReference type="InterPro" id="IPR045851">
    <property type="entry name" value="AMP-bd_C_sf"/>
</dbReference>
<dbReference type="InterPro" id="IPR006182">
    <property type="entry name" value="FliF_N_dom"/>
</dbReference>
<reference evidence="14 15" key="1">
    <citation type="submission" date="2018-03" db="EMBL/GenBank/DDBJ databases">
        <title>The draft genome of Sphingosinicella sp. GL-C-18.</title>
        <authorList>
            <person name="Liu L."/>
            <person name="Li L."/>
            <person name="Liang L."/>
            <person name="Zhang X."/>
            <person name="Wang T."/>
        </authorList>
    </citation>
    <scope>NUCLEOTIDE SEQUENCE [LARGE SCALE GENOMIC DNA]</scope>
    <source>
        <strain evidence="14 15">GL-C-18</strain>
    </source>
</reference>
<keyword evidence="7 11" id="KW-0472">Membrane</keyword>